<dbReference type="Proteomes" id="UP001497522">
    <property type="component" value="Chromosome 6"/>
</dbReference>
<dbReference type="InterPro" id="IPR000157">
    <property type="entry name" value="TIR_dom"/>
</dbReference>
<dbReference type="Gene3D" id="3.80.10.10">
    <property type="entry name" value="Ribonuclease Inhibitor"/>
    <property type="match status" value="3"/>
</dbReference>
<proteinExistence type="predicted"/>
<keyword evidence="2" id="KW-0479">Metal-binding</keyword>
<dbReference type="SUPFAM" id="SSF52200">
    <property type="entry name" value="Toll/Interleukin receptor TIR domain"/>
    <property type="match status" value="1"/>
</dbReference>
<dbReference type="PANTHER" id="PTHR11017:SF385">
    <property type="entry name" value="DISEASE RESISTANCE PROTEIN (TIR-NBS-LRR CLASS)-RELATED"/>
    <property type="match status" value="1"/>
</dbReference>
<dbReference type="PANTHER" id="PTHR11017">
    <property type="entry name" value="LEUCINE-RICH REPEAT-CONTAINING PROTEIN"/>
    <property type="match status" value="1"/>
</dbReference>
<dbReference type="EMBL" id="OZ023707">
    <property type="protein sequence ID" value="CAK9878951.1"/>
    <property type="molecule type" value="Genomic_DNA"/>
</dbReference>
<keyword evidence="4" id="KW-0611">Plant defense</keyword>
<dbReference type="InterPro" id="IPR002182">
    <property type="entry name" value="NB-ARC"/>
</dbReference>
<dbReference type="PROSITE" id="PS50104">
    <property type="entry name" value="TIR"/>
    <property type="match status" value="1"/>
</dbReference>
<keyword evidence="3" id="KW-0863">Zinc-finger</keyword>
<evidence type="ECO:0000256" key="3">
    <source>
        <dbReference type="ARBA" id="ARBA00022771"/>
    </source>
</evidence>
<dbReference type="InterPro" id="IPR027417">
    <property type="entry name" value="P-loop_NTPase"/>
</dbReference>
<dbReference type="PRINTS" id="PR00364">
    <property type="entry name" value="DISEASERSIST"/>
</dbReference>
<name>A0ABP1BS04_9BRYO</name>
<evidence type="ECO:0000256" key="4">
    <source>
        <dbReference type="ARBA" id="ARBA00022821"/>
    </source>
</evidence>
<evidence type="ECO:0000256" key="1">
    <source>
        <dbReference type="ARBA" id="ARBA00022614"/>
    </source>
</evidence>
<protein>
    <recommendedName>
        <fullName evidence="7">TIR domain-containing protein</fullName>
    </recommendedName>
</protein>
<dbReference type="Gene3D" id="1.10.8.430">
    <property type="entry name" value="Helical domain of apoptotic protease-activating factors"/>
    <property type="match status" value="1"/>
</dbReference>
<feature type="compositionally biased region" description="Polar residues" evidence="6">
    <location>
        <begin position="519"/>
        <end position="530"/>
    </location>
</feature>
<dbReference type="InterPro" id="IPR044974">
    <property type="entry name" value="Disease_R_plants"/>
</dbReference>
<keyword evidence="9" id="KW-1185">Reference proteome</keyword>
<dbReference type="Pfam" id="PF01582">
    <property type="entry name" value="TIR"/>
    <property type="match status" value="1"/>
</dbReference>
<evidence type="ECO:0000256" key="6">
    <source>
        <dbReference type="SAM" id="MobiDB-lite"/>
    </source>
</evidence>
<dbReference type="InterPro" id="IPR042197">
    <property type="entry name" value="Apaf_helical"/>
</dbReference>
<feature type="compositionally biased region" description="Polar residues" evidence="6">
    <location>
        <begin position="500"/>
        <end position="510"/>
    </location>
</feature>
<dbReference type="CDD" id="cd02249">
    <property type="entry name" value="ZZ"/>
    <property type="match status" value="1"/>
</dbReference>
<evidence type="ECO:0000259" key="7">
    <source>
        <dbReference type="PROSITE" id="PS50104"/>
    </source>
</evidence>
<dbReference type="Gene3D" id="3.40.50.300">
    <property type="entry name" value="P-loop containing nucleotide triphosphate hydrolases"/>
    <property type="match status" value="1"/>
</dbReference>
<dbReference type="SUPFAM" id="SSF52540">
    <property type="entry name" value="P-loop containing nucleoside triphosphate hydrolases"/>
    <property type="match status" value="1"/>
</dbReference>
<feature type="compositionally biased region" description="Polar residues" evidence="6">
    <location>
        <begin position="76"/>
        <end position="89"/>
    </location>
</feature>
<dbReference type="Pfam" id="PF00931">
    <property type="entry name" value="NB-ARC"/>
    <property type="match status" value="1"/>
</dbReference>
<dbReference type="InterPro" id="IPR001611">
    <property type="entry name" value="Leu-rich_rpt"/>
</dbReference>
<dbReference type="InterPro" id="IPR035897">
    <property type="entry name" value="Toll_tir_struct_dom_sf"/>
</dbReference>
<feature type="domain" description="TIR" evidence="7">
    <location>
        <begin position="538"/>
        <end position="701"/>
    </location>
</feature>
<dbReference type="Pfam" id="PF23282">
    <property type="entry name" value="WHD_ROQ1"/>
    <property type="match status" value="1"/>
</dbReference>
<evidence type="ECO:0000313" key="8">
    <source>
        <dbReference type="EMBL" id="CAK9878951.1"/>
    </source>
</evidence>
<dbReference type="Gene3D" id="3.30.60.90">
    <property type="match status" value="1"/>
</dbReference>
<feature type="region of interest" description="Disordered" evidence="6">
    <location>
        <begin position="123"/>
        <end position="530"/>
    </location>
</feature>
<dbReference type="InterPro" id="IPR058546">
    <property type="entry name" value="RPS4B/Roq1-like_LRR"/>
</dbReference>
<dbReference type="SUPFAM" id="SSF52058">
    <property type="entry name" value="L domain-like"/>
    <property type="match status" value="2"/>
</dbReference>
<evidence type="ECO:0000256" key="2">
    <source>
        <dbReference type="ARBA" id="ARBA00022723"/>
    </source>
</evidence>
<gene>
    <name evidence="8" type="ORF">CSSPJE1EN2_LOCUS20612</name>
</gene>
<accession>A0ABP1BS04</accession>
<organism evidence="8 9">
    <name type="scientific">Sphagnum jensenii</name>
    <dbReference type="NCBI Taxonomy" id="128206"/>
    <lineage>
        <taxon>Eukaryota</taxon>
        <taxon>Viridiplantae</taxon>
        <taxon>Streptophyta</taxon>
        <taxon>Embryophyta</taxon>
        <taxon>Bryophyta</taxon>
        <taxon>Sphagnophytina</taxon>
        <taxon>Sphagnopsida</taxon>
        <taxon>Sphagnales</taxon>
        <taxon>Sphagnaceae</taxon>
        <taxon>Sphagnum</taxon>
    </lineage>
</organism>
<feature type="region of interest" description="Disordered" evidence="6">
    <location>
        <begin position="55"/>
        <end position="97"/>
    </location>
</feature>
<keyword evidence="1" id="KW-0433">Leucine-rich repeat</keyword>
<dbReference type="InterPro" id="IPR043145">
    <property type="entry name" value="Znf_ZZ_sf"/>
</dbReference>
<dbReference type="Gene3D" id="3.40.50.10140">
    <property type="entry name" value="Toll/interleukin-1 receptor homology (TIR) domain"/>
    <property type="match status" value="1"/>
</dbReference>
<keyword evidence="5" id="KW-0862">Zinc</keyword>
<reference evidence="8" key="1">
    <citation type="submission" date="2024-03" db="EMBL/GenBank/DDBJ databases">
        <authorList>
            <consortium name="ELIXIR-Norway"/>
            <consortium name="Elixir Norway"/>
        </authorList>
    </citation>
    <scope>NUCLEOTIDE SEQUENCE</scope>
</reference>
<dbReference type="InterPro" id="IPR032675">
    <property type="entry name" value="LRR_dom_sf"/>
</dbReference>
<dbReference type="SMART" id="SM00255">
    <property type="entry name" value="TIR"/>
    <property type="match status" value="1"/>
</dbReference>
<sequence length="1792" mass="197286">MSDSMWAWAARIVEGLCSGSIFRVEARERPPADPPDFSAISSVVSDVGSSSLDALQEYDVCESRERPAADPPDVSATRSVTSEAGSSSFHVADPRDVSATRWVTSEAGSSSFYGALHECDVGESRERPVADPQDVSATTTITSEEDSSRPGGADPPGVSATTTITSEEDSSRPAGTDPPDISATTTITSEENSRRPAADPPDVSATTTNTSEEDSSRPAGTDPPDVSASKLITSEENSCRPAADPPDVSATTTITSEEDSSRPAGTDPPDVSATKLITSEENLRRPAADPPDVSATTTITSEEDSSRPAGTDPPDVLASKLITSEENLRRPAADPPDVSGTTTITSEEDSSRPAGTDPPDVLASKLITSEENSCRPAADPPDVSATTTITSEEDSSRPAGTDPPDVLASKLITSEENSRRPAADPPDVSATTTITSEEDSSRPAGTDPPDVLASKLITSVENSRRPAADPPDVSGTTTITSEEGSSRPAGTDPLDVSATKLMTSEENSSRPAADAPDVSATNKSVTSEASSSNFDELHDYDVFVSHRLPNVNMTFVSHLYEALCTAGFHPCFDAKSFVKGKHAFNSINKALSGVRVHVAVFSKCYAESKYCLNELCDMLQSGKVILPVYLDVEPEHLRTPHQGPFAAAFRKHLERGRIDDIKKWEKALLDAADITGYRLDEVNMDEAQLKRRIVIAVQNAMPVDHGLQQVVPYRVGLQDSTRELLQQLDQVGIVGIVGTGGIGKTTLAKEVYNDCAKRQRFECQSFLRDVRARDQLSLQKQLVRDLLEQDLQNTEDFYHCFNRLSKKVLIVVDDIDDKSQFDHLIPALDKLLLRGSRILVTSRDWNVLNVITRRDLGGASRLYEMQKLNASYSQQLFIWHAFYSERASDGFQDLAMAVADACSGIPLALEVIGAYLFDMKAPQHEVVWKDAAKSLKEDHGAMDNKLQNMFNLTYEGLSSQADKMMFLDIASLMIGCHEAWAMDLWESCISCSCGSSKSPHLSLMRLIDKSLVKLDINKRIRTHDVLRDMGRDVVRRQSLQEVGECIHLWEHRKAREVFEKGKGKAKIRGLTLAGLKLATPLAAEKFAKIAGLHFLNLWGCQVEGDFSTWSKELRLLTWGSSSISELPATLDFHNLVGLNLSWSKNLTCLWVEALNIQLPLRQLILRRCTALERLPENMGALSRLMKLDLKGCFALKSLPNSIGQLQSLEMINLCQCVNLATLPDSISNLSKLREIVLDYCTKLKELPMGFGNLQNLLLFSASGTSLSYLPDCFAQLFNLEELWLNNCTTFQDLPSSIGGLWKLKVLEMNMTHVKKLPNDFGQLKSLKRLYLNGCKHLKTLSKSLGCLEKLEYLSMQTNLSLRLLPQSFGGLKTLQTLDLSQCSIGEGGLPDSFGALAKLKTLSLSGNFISTLPENFKDLNALINLHMSHCPNLVDVQTLPQNLEYLDLGGCHKLTNIRCLGDLSSLKYLGLNDCTRLTDLQGLNLLTTLVEVNISGCKMLCSTPGLNHNKALTMCGLNGSKISMNYDNNWSATEPMIQVINFYGNALPKPFGNVLFPTIFRPQSSNTLCMKVTIPIEKECVAIVLGFCAHEVMTQPSPHIFHYGVYNNSYCSMEARILRDGQEVYTCDLFAFRHNDPKDQIYLCTLRKHHQFVKSLQFGDQIGVFAQFGNDIQWAQIVIKEGAIILVHGDDDDQIIVVNSEVLSTRKSKDLRAEFLKLNLENNLECNDHLYVVPTRTIGAFYICEYCHKEILIQRWTCPICDYDICETCHLSGHDEMCKDHEDWHPMVQVFV</sequence>
<dbReference type="PROSITE" id="PS51450">
    <property type="entry name" value="LRR"/>
    <property type="match status" value="1"/>
</dbReference>
<dbReference type="SUPFAM" id="SSF57850">
    <property type="entry name" value="RING/U-box"/>
    <property type="match status" value="1"/>
</dbReference>
<evidence type="ECO:0000313" key="9">
    <source>
        <dbReference type="Proteomes" id="UP001497522"/>
    </source>
</evidence>
<dbReference type="Pfam" id="PF23286">
    <property type="entry name" value="LRR_13"/>
    <property type="match status" value="1"/>
</dbReference>
<dbReference type="InterPro" id="IPR058192">
    <property type="entry name" value="WHD_ROQ1-like"/>
</dbReference>
<evidence type="ECO:0000256" key="5">
    <source>
        <dbReference type="ARBA" id="ARBA00022833"/>
    </source>
</evidence>
<feature type="compositionally biased region" description="Low complexity" evidence="6">
    <location>
        <begin position="474"/>
        <end position="483"/>
    </location>
</feature>